<reference evidence="6" key="1">
    <citation type="submission" date="2018-02" db="EMBL/GenBank/DDBJ databases">
        <authorList>
            <person name="Seth-Smith MB H."/>
            <person name="Seth-Smith H."/>
        </authorList>
    </citation>
    <scope>NUCLEOTIDE SEQUENCE [LARGE SCALE GENOMIC DNA]</scope>
</reference>
<comment type="similarity">
    <text evidence="1 4">Belongs to the glycerate kinase type-1 family.</text>
</comment>
<dbReference type="Gene3D" id="3.40.50.10350">
    <property type="entry name" value="Glycerate kinase, domain 1"/>
    <property type="match status" value="1"/>
</dbReference>
<dbReference type="Gene3D" id="3.90.1510.10">
    <property type="entry name" value="Glycerate kinase, domain 2"/>
    <property type="match status" value="1"/>
</dbReference>
<sequence>MLMSMPQRILIAPSGFKESLSAEDVADAIAAGVRRALPGVAIDMAPIPDGGEGTAYTLAMATTGQLVRVRVHGPAGGTVDAHYARLGGAASGTAVIEMAAAAGLSLVPRDRRDPCATTTYGVGQLIAAALDDGAERIIVGCGDSGTCDGGAGALQALGARVLDSTGADLPPGGRHLARAAFLDLSGLHPRLADVDIVLACNPNNVLCGEKGVAPVFARQKGATDEDVEVLSHALKNWATILERDGNPVADVRTGLGTGASGGLGAGLAAGIGATLLSRFDALLDSGLCGIDLDTRIGQADLVITAEGSIDFQTPRGKVPAEVARRATDAGVPVIALAGSIGRGAAAVHDAGIDAMASIVAAPMSLADAVANGWRLLSDAAEQTMRMILIGASVASRQNGRQAVAVGG</sequence>
<dbReference type="AlphaFoldDB" id="A0A3S4FPL7"/>
<name>A0A3S4FPL7_9MYCO</name>
<dbReference type="SUPFAM" id="SSF110738">
    <property type="entry name" value="Glycerate kinase I"/>
    <property type="match status" value="1"/>
</dbReference>
<dbReference type="GO" id="GO:0031388">
    <property type="term" value="P:organic acid phosphorylation"/>
    <property type="evidence" value="ECO:0007669"/>
    <property type="project" value="UniProtKB-UniRule"/>
</dbReference>
<dbReference type="RefSeq" id="WP_158017677.1">
    <property type="nucleotide sequence ID" value="NZ_CBCSKE010000011.1"/>
</dbReference>
<dbReference type="OrthoDB" id="9774290at2"/>
<dbReference type="Proteomes" id="UP000269998">
    <property type="component" value="Chromosome"/>
</dbReference>
<dbReference type="InterPro" id="IPR018193">
    <property type="entry name" value="Glyc_kinase_flavodox-like_fold"/>
</dbReference>
<dbReference type="EC" id="2.7.1.31" evidence="5"/>
<protein>
    <submittedName>
        <fullName evidence="5">Glycerate kinase</fullName>
        <ecNumber evidence="5">2.7.1.31</ecNumber>
    </submittedName>
</protein>
<dbReference type="Pfam" id="PF02595">
    <property type="entry name" value="Gly_kinase"/>
    <property type="match status" value="1"/>
</dbReference>
<dbReference type="NCBIfam" id="TIGR00045">
    <property type="entry name" value="glycerate kinase"/>
    <property type="match status" value="1"/>
</dbReference>
<organism evidence="5 6">
    <name type="scientific">Mycobacterium basiliense</name>
    <dbReference type="NCBI Taxonomy" id="2094119"/>
    <lineage>
        <taxon>Bacteria</taxon>
        <taxon>Bacillati</taxon>
        <taxon>Actinomycetota</taxon>
        <taxon>Actinomycetes</taxon>
        <taxon>Mycobacteriales</taxon>
        <taxon>Mycobacteriaceae</taxon>
        <taxon>Mycobacterium</taxon>
    </lineage>
</organism>
<dbReference type="KEGG" id="mbai:MB901379_03508"/>
<gene>
    <name evidence="5" type="primary">glxK</name>
    <name evidence="5" type="ORF">MB901379_03508</name>
</gene>
<dbReference type="InterPro" id="IPR004381">
    <property type="entry name" value="Glycerate_kinase"/>
</dbReference>
<dbReference type="PANTHER" id="PTHR21599">
    <property type="entry name" value="GLYCERATE KINASE"/>
    <property type="match status" value="1"/>
</dbReference>
<keyword evidence="3 4" id="KW-0418">Kinase</keyword>
<dbReference type="GO" id="GO:0008887">
    <property type="term" value="F:glycerate kinase activity"/>
    <property type="evidence" value="ECO:0007669"/>
    <property type="project" value="UniProtKB-UniRule"/>
</dbReference>
<dbReference type="PIRSF" id="PIRSF006078">
    <property type="entry name" value="GlxK"/>
    <property type="match status" value="1"/>
</dbReference>
<accession>A0A3S4FPL7</accession>
<dbReference type="InterPro" id="IPR036129">
    <property type="entry name" value="Glycerate_kinase_sf"/>
</dbReference>
<evidence type="ECO:0000256" key="4">
    <source>
        <dbReference type="PIRNR" id="PIRNR006078"/>
    </source>
</evidence>
<evidence type="ECO:0000256" key="3">
    <source>
        <dbReference type="ARBA" id="ARBA00022777"/>
    </source>
</evidence>
<keyword evidence="2 4" id="KW-0808">Transferase</keyword>
<dbReference type="EMBL" id="LR130759">
    <property type="protein sequence ID" value="VDM89922.1"/>
    <property type="molecule type" value="Genomic_DNA"/>
</dbReference>
<evidence type="ECO:0000313" key="6">
    <source>
        <dbReference type="Proteomes" id="UP000269998"/>
    </source>
</evidence>
<evidence type="ECO:0000256" key="2">
    <source>
        <dbReference type="ARBA" id="ARBA00022679"/>
    </source>
</evidence>
<proteinExistence type="inferred from homology"/>
<keyword evidence="6" id="KW-1185">Reference proteome</keyword>
<dbReference type="InterPro" id="IPR018197">
    <property type="entry name" value="Glycerate_kinase_RE-like"/>
</dbReference>
<evidence type="ECO:0000313" key="5">
    <source>
        <dbReference type="EMBL" id="VDM89922.1"/>
    </source>
</evidence>
<dbReference type="PANTHER" id="PTHR21599:SF0">
    <property type="entry name" value="GLYCERATE KINASE"/>
    <property type="match status" value="1"/>
</dbReference>
<evidence type="ECO:0000256" key="1">
    <source>
        <dbReference type="ARBA" id="ARBA00006284"/>
    </source>
</evidence>